<comment type="similarity">
    <text evidence="2">Belongs to the TMEM45 family.</text>
</comment>
<proteinExistence type="inferred from homology"/>
<evidence type="ECO:0000256" key="3">
    <source>
        <dbReference type="ARBA" id="ARBA00022692"/>
    </source>
</evidence>
<dbReference type="Pfam" id="PF04819">
    <property type="entry name" value="DUF716"/>
    <property type="match status" value="1"/>
</dbReference>
<evidence type="ECO:0000256" key="4">
    <source>
        <dbReference type="ARBA" id="ARBA00022989"/>
    </source>
</evidence>
<dbReference type="EMBL" id="OZ020113">
    <property type="protein sequence ID" value="CAK9266598.1"/>
    <property type="molecule type" value="Genomic_DNA"/>
</dbReference>
<reference evidence="7" key="1">
    <citation type="submission" date="2024-02" db="EMBL/GenBank/DDBJ databases">
        <authorList>
            <consortium name="ELIXIR-Norway"/>
            <consortium name="Elixir Norway"/>
        </authorList>
    </citation>
    <scope>NUCLEOTIDE SEQUENCE</scope>
</reference>
<feature type="transmembrane region" description="Helical" evidence="6">
    <location>
        <begin position="6"/>
        <end position="30"/>
    </location>
</feature>
<dbReference type="Proteomes" id="UP001497444">
    <property type="component" value="Chromosome 18"/>
</dbReference>
<gene>
    <name evidence="7" type="ORF">CSSPJE1EN1_LOCUS12076</name>
</gene>
<dbReference type="PANTHER" id="PTHR47830">
    <property type="entry name" value="OS11G0534100 PROTEIN"/>
    <property type="match status" value="1"/>
</dbReference>
<feature type="transmembrane region" description="Helical" evidence="6">
    <location>
        <begin position="257"/>
        <end position="278"/>
    </location>
</feature>
<sequence>MGSMVGLILQSLIFMSIGVWHLCSLFSSYVKSPRDYSARAWYPVSCGSWLPSRLKHSELYMMLLFIPLAIFYELGISTHFQPLLVDGGAIPGSSILGFEHVTTLFMFWLFALLVLLIETTIALPLPTESSFLFASLAFTLEWMSINHETVENAGLEKQCKSLLAFIVAICTFSSGMLVMRPKAFLVDMVLCMGLILQGTWRFQMALSLYVEGFIPLGCRSMQEDLTRRVSAGYGTRLSSTLCDIQEARIRAIDLMNLAFNCHIIVVVLFSMMALVIIAKVQGYRRINNSNGYDMTLTSDVDSESKQLKSLSNMTKLSFGRLH</sequence>
<evidence type="ECO:0000313" key="7">
    <source>
        <dbReference type="EMBL" id="CAK9266598.1"/>
    </source>
</evidence>
<evidence type="ECO:0000256" key="5">
    <source>
        <dbReference type="ARBA" id="ARBA00023136"/>
    </source>
</evidence>
<accession>A0ABP0WI92</accession>
<keyword evidence="5 6" id="KW-0472">Membrane</keyword>
<dbReference type="InterPro" id="IPR006904">
    <property type="entry name" value="DUF716"/>
</dbReference>
<evidence type="ECO:0000256" key="6">
    <source>
        <dbReference type="SAM" id="Phobius"/>
    </source>
</evidence>
<evidence type="ECO:0000256" key="1">
    <source>
        <dbReference type="ARBA" id="ARBA00004141"/>
    </source>
</evidence>
<keyword evidence="8" id="KW-1185">Reference proteome</keyword>
<keyword evidence="4 6" id="KW-1133">Transmembrane helix</keyword>
<evidence type="ECO:0000313" key="8">
    <source>
        <dbReference type="Proteomes" id="UP001497444"/>
    </source>
</evidence>
<feature type="transmembrane region" description="Helical" evidence="6">
    <location>
        <begin position="59"/>
        <end position="80"/>
    </location>
</feature>
<organism evidence="7 8">
    <name type="scientific">Sphagnum jensenii</name>
    <dbReference type="NCBI Taxonomy" id="128206"/>
    <lineage>
        <taxon>Eukaryota</taxon>
        <taxon>Viridiplantae</taxon>
        <taxon>Streptophyta</taxon>
        <taxon>Embryophyta</taxon>
        <taxon>Bryophyta</taxon>
        <taxon>Sphagnophytina</taxon>
        <taxon>Sphagnopsida</taxon>
        <taxon>Sphagnales</taxon>
        <taxon>Sphagnaceae</taxon>
        <taxon>Sphagnum</taxon>
    </lineage>
</organism>
<name>A0ABP0WI92_9BRYO</name>
<comment type="subcellular location">
    <subcellularLocation>
        <location evidence="1">Membrane</location>
        <topology evidence="1">Multi-pass membrane protein</topology>
    </subcellularLocation>
</comment>
<keyword evidence="3 6" id="KW-0812">Transmembrane</keyword>
<feature type="transmembrane region" description="Helical" evidence="6">
    <location>
        <begin position="100"/>
        <end position="117"/>
    </location>
</feature>
<evidence type="ECO:0000256" key="2">
    <source>
        <dbReference type="ARBA" id="ARBA00006948"/>
    </source>
</evidence>
<dbReference type="PANTHER" id="PTHR47830:SF1">
    <property type="entry name" value="OS11G0534100 PROTEIN"/>
    <property type="match status" value="1"/>
</dbReference>
<feature type="transmembrane region" description="Helical" evidence="6">
    <location>
        <begin position="161"/>
        <end position="179"/>
    </location>
</feature>
<protein>
    <submittedName>
        <fullName evidence="7">Uncharacterized protein</fullName>
    </submittedName>
</protein>